<evidence type="ECO:0000313" key="2">
    <source>
        <dbReference type="Proteomes" id="UP001620597"/>
    </source>
</evidence>
<comment type="caution">
    <text evidence="1">The sequence shown here is derived from an EMBL/GenBank/DDBJ whole genome shotgun (WGS) entry which is preliminary data.</text>
</comment>
<proteinExistence type="predicted"/>
<dbReference type="Gene3D" id="3.40.50.1820">
    <property type="entry name" value="alpha/beta hydrolase"/>
    <property type="match status" value="1"/>
</dbReference>
<keyword evidence="2" id="KW-1185">Reference proteome</keyword>
<evidence type="ECO:0000313" key="1">
    <source>
        <dbReference type="EMBL" id="MFK4753722.1"/>
    </source>
</evidence>
<dbReference type="EMBL" id="JBBKTX010000019">
    <property type="protein sequence ID" value="MFK4753722.1"/>
    <property type="molecule type" value="Genomic_DNA"/>
</dbReference>
<dbReference type="SUPFAM" id="SSF53474">
    <property type="entry name" value="alpha/beta-Hydrolases"/>
    <property type="match status" value="1"/>
</dbReference>
<protein>
    <recommendedName>
        <fullName evidence="3">Pimeloyl-[acyl-carrier protein] methyl ester esterase</fullName>
    </recommendedName>
</protein>
<dbReference type="Proteomes" id="UP001620597">
    <property type="component" value="Unassembled WGS sequence"/>
</dbReference>
<organism evidence="1 2">
    <name type="scientific">Oceanobacter antarcticus</name>
    <dbReference type="NCBI Taxonomy" id="3133425"/>
    <lineage>
        <taxon>Bacteria</taxon>
        <taxon>Pseudomonadati</taxon>
        <taxon>Pseudomonadota</taxon>
        <taxon>Gammaproteobacteria</taxon>
        <taxon>Oceanospirillales</taxon>
        <taxon>Oceanospirillaceae</taxon>
        <taxon>Oceanobacter</taxon>
    </lineage>
</organism>
<name>A0ABW8NL86_9GAMM</name>
<evidence type="ECO:0008006" key="3">
    <source>
        <dbReference type="Google" id="ProtNLM"/>
    </source>
</evidence>
<accession>A0ABW8NL86</accession>
<dbReference type="RefSeq" id="WP_416206729.1">
    <property type="nucleotide sequence ID" value="NZ_JBBKTX010000019.1"/>
</dbReference>
<dbReference type="InterPro" id="IPR029058">
    <property type="entry name" value="AB_hydrolase_fold"/>
</dbReference>
<gene>
    <name evidence="1" type="ORF">WG929_15005</name>
</gene>
<sequence>MSQADFWVPLNAHTASRSEPLWYWLPGWSFTATIFEPLLAALPGRHLGLDYRAFYQCLTQSGQTPTFNDAVTLLRQTASADALWVGWSLGGALAHATLSHDRLSHDIQSQAAADITSRIQPRALCTLATGSRFLRQSDTSQQGMDEATFSAFRNGFERFPAKTLKRFLALCCQGAEQPRACIAALSSQQLTEQHAPLLATSLDWLTQYQLDDRQLNNQHADILRLAWYGQHDALHPAGLTSSAALSTIPSCGSSHALLLEQATIPLLQRALLELINASAGKQP</sequence>
<reference evidence="1 2" key="1">
    <citation type="submission" date="2024-03" db="EMBL/GenBank/DDBJ databases">
        <title>High-quality draft genome sequence of Oceanobacter sp. wDCs-4.</title>
        <authorList>
            <person name="Dong C."/>
        </authorList>
    </citation>
    <scope>NUCLEOTIDE SEQUENCE [LARGE SCALE GENOMIC DNA]</scope>
    <source>
        <strain evidence="2">wDCs-4</strain>
    </source>
</reference>